<organism evidence="5 6">
    <name type="scientific">Psilocybe cf. subviscida</name>
    <dbReference type="NCBI Taxonomy" id="2480587"/>
    <lineage>
        <taxon>Eukaryota</taxon>
        <taxon>Fungi</taxon>
        <taxon>Dikarya</taxon>
        <taxon>Basidiomycota</taxon>
        <taxon>Agaricomycotina</taxon>
        <taxon>Agaricomycetes</taxon>
        <taxon>Agaricomycetidae</taxon>
        <taxon>Agaricales</taxon>
        <taxon>Agaricineae</taxon>
        <taxon>Strophariaceae</taxon>
        <taxon>Psilocybe</taxon>
    </lineage>
</organism>
<dbReference type="SUPFAM" id="SSF51735">
    <property type="entry name" value="NAD(P)-binding Rossmann-fold domains"/>
    <property type="match status" value="1"/>
</dbReference>
<dbReference type="Gene3D" id="3.90.25.10">
    <property type="entry name" value="UDP-galactose 4-epimerase, domain 1"/>
    <property type="match status" value="1"/>
</dbReference>
<reference evidence="5 6" key="1">
    <citation type="journal article" date="2020" name="ISME J.">
        <title>Uncovering the hidden diversity of litter-decomposition mechanisms in mushroom-forming fungi.</title>
        <authorList>
            <person name="Floudas D."/>
            <person name="Bentzer J."/>
            <person name="Ahren D."/>
            <person name="Johansson T."/>
            <person name="Persson P."/>
            <person name="Tunlid A."/>
        </authorList>
    </citation>
    <scope>NUCLEOTIDE SEQUENCE [LARGE SCALE GENOMIC DNA]</scope>
    <source>
        <strain evidence="5 6">CBS 101986</strain>
    </source>
</reference>
<evidence type="ECO:0000256" key="3">
    <source>
        <dbReference type="ARBA" id="ARBA00022589"/>
    </source>
</evidence>
<evidence type="ECO:0000256" key="2">
    <source>
        <dbReference type="ARBA" id="ARBA00005372"/>
    </source>
</evidence>
<keyword evidence="4" id="KW-0560">Oxidoreductase</keyword>
<dbReference type="EMBL" id="JAACJJ010000030">
    <property type="protein sequence ID" value="KAF5318681.1"/>
    <property type="molecule type" value="Genomic_DNA"/>
</dbReference>
<evidence type="ECO:0000313" key="6">
    <source>
        <dbReference type="Proteomes" id="UP000567179"/>
    </source>
</evidence>
<gene>
    <name evidence="5" type="ORF">D9619_010672</name>
</gene>
<dbReference type="OrthoDB" id="419598at2759"/>
<dbReference type="InterPro" id="IPR051604">
    <property type="entry name" value="Ergot_Alk_Oxidoreductase"/>
</dbReference>
<evidence type="ECO:0000256" key="1">
    <source>
        <dbReference type="ARBA" id="ARBA00005107"/>
    </source>
</evidence>
<comment type="caution">
    <text evidence="5">The sequence shown here is derived from an EMBL/GenBank/DDBJ whole genome shotgun (WGS) entry which is preliminary data.</text>
</comment>
<protein>
    <recommendedName>
        <fullName evidence="7">NAD(P)-binding domain-containing protein</fullName>
    </recommendedName>
</protein>
<dbReference type="Proteomes" id="UP000567179">
    <property type="component" value="Unassembled WGS sequence"/>
</dbReference>
<dbReference type="InterPro" id="IPR036291">
    <property type="entry name" value="NAD(P)-bd_dom_sf"/>
</dbReference>
<evidence type="ECO:0000256" key="4">
    <source>
        <dbReference type="ARBA" id="ARBA00023002"/>
    </source>
</evidence>
<dbReference type="PANTHER" id="PTHR43162:SF1">
    <property type="entry name" value="PRESTALK A DIFFERENTIATION PROTEIN A"/>
    <property type="match status" value="1"/>
</dbReference>
<comment type="similarity">
    <text evidence="2">Belongs to the fgaFS/easG family.</text>
</comment>
<dbReference type="GO" id="GO:0035835">
    <property type="term" value="P:indole alkaloid biosynthetic process"/>
    <property type="evidence" value="ECO:0007669"/>
    <property type="project" value="UniProtKB-UniPathway"/>
</dbReference>
<keyword evidence="6" id="KW-1185">Reference proteome</keyword>
<evidence type="ECO:0000313" key="5">
    <source>
        <dbReference type="EMBL" id="KAF5318681.1"/>
    </source>
</evidence>
<sequence length="288" mass="31410">MIIDTAKMTTLITGGTGKTGLILAKLLATAGRPALLTSRKGEAPAPFNAVKFDWFDRSTFENPFKADSTIDQVYIIGPQGLNPGPIAKPFIDLAIAKGVKRFVLLGGSHQTSDGPAAGQIQKTLEESGVDYAVLKATWFQENFGTNFLHGIRENNEVYSCMGDGLAPFVSTRDIAQAAFDCLTAENLGKQEILVLGPELLTYDDAAKMLSSVLGREITHKKLTPEQVKSIFTRVGLPEDFASFLVSLQQVTAGGKDKELFENDDPKKVIGKHSLLEYFKENRELWVKA</sequence>
<evidence type="ECO:0008006" key="7">
    <source>
        <dbReference type="Google" id="ProtNLM"/>
    </source>
</evidence>
<keyword evidence="3" id="KW-0017">Alkaloid metabolism</keyword>
<dbReference type="NCBIfam" id="TIGR03649">
    <property type="entry name" value="ergot_EASG"/>
    <property type="match status" value="1"/>
</dbReference>
<accession>A0A8H5B8M4</accession>
<name>A0A8H5B8M4_9AGAR</name>
<proteinExistence type="inferred from homology"/>
<dbReference type="InterPro" id="IPR019901">
    <property type="entry name" value="Ergot_alkaloid_biosynthesis"/>
</dbReference>
<comment type="pathway">
    <text evidence="1">Alkaloid biosynthesis; ergot alkaloid biosynthesis.</text>
</comment>
<dbReference type="GO" id="GO:0016491">
    <property type="term" value="F:oxidoreductase activity"/>
    <property type="evidence" value="ECO:0007669"/>
    <property type="project" value="UniProtKB-KW"/>
</dbReference>
<dbReference type="Gene3D" id="3.40.50.720">
    <property type="entry name" value="NAD(P)-binding Rossmann-like Domain"/>
    <property type="match status" value="1"/>
</dbReference>
<dbReference type="AlphaFoldDB" id="A0A8H5B8M4"/>
<dbReference type="PANTHER" id="PTHR43162">
    <property type="match status" value="1"/>
</dbReference>
<dbReference type="UniPathway" id="UPA00327"/>